<reference evidence="5 6" key="1">
    <citation type="submission" date="2022-03" db="EMBL/GenBank/DDBJ databases">
        <authorList>
            <person name="Brunel B."/>
        </authorList>
    </citation>
    <scope>NUCLEOTIDE SEQUENCE [LARGE SCALE GENOMIC DNA]</scope>
    <source>
        <strain evidence="5">STM5069sample</strain>
    </source>
</reference>
<dbReference type="Pfam" id="PF00486">
    <property type="entry name" value="Trans_reg_C"/>
    <property type="match status" value="1"/>
</dbReference>
<dbReference type="Proteomes" id="UP001153050">
    <property type="component" value="Unassembled WGS sequence"/>
</dbReference>
<evidence type="ECO:0000256" key="3">
    <source>
        <dbReference type="PROSITE-ProRule" id="PRU01091"/>
    </source>
</evidence>
<keyword evidence="6" id="KW-1185">Reference proteome</keyword>
<accession>A0ABN8KEX9</accession>
<dbReference type="SMART" id="SM00028">
    <property type="entry name" value="TPR"/>
    <property type="match status" value="3"/>
</dbReference>
<dbReference type="InterPro" id="IPR019734">
    <property type="entry name" value="TPR_rpt"/>
</dbReference>
<name>A0ABN8KEX9_9HYPH</name>
<dbReference type="RefSeq" id="WP_254022011.1">
    <property type="nucleotide sequence ID" value="NZ_CAKXZT010000170.1"/>
</dbReference>
<dbReference type="PROSITE" id="PS50005">
    <property type="entry name" value="TPR"/>
    <property type="match status" value="1"/>
</dbReference>
<dbReference type="SUPFAM" id="SSF46894">
    <property type="entry name" value="C-terminal effector domain of the bipartite response regulators"/>
    <property type="match status" value="1"/>
</dbReference>
<dbReference type="PROSITE" id="PS51755">
    <property type="entry name" value="OMPR_PHOB"/>
    <property type="match status" value="1"/>
</dbReference>
<evidence type="ECO:0000313" key="6">
    <source>
        <dbReference type="Proteomes" id="UP001153050"/>
    </source>
</evidence>
<dbReference type="InterPro" id="IPR001867">
    <property type="entry name" value="OmpR/PhoB-type_DNA-bd"/>
</dbReference>
<keyword evidence="2" id="KW-0802">TPR repeat</keyword>
<dbReference type="Gene3D" id="1.25.40.10">
    <property type="entry name" value="Tetratricopeptide repeat domain"/>
    <property type="match status" value="1"/>
</dbReference>
<evidence type="ECO:0000313" key="5">
    <source>
        <dbReference type="EMBL" id="CAH2408802.1"/>
    </source>
</evidence>
<organism evidence="5 6">
    <name type="scientific">Mesorhizobium escarrei</name>
    <dbReference type="NCBI Taxonomy" id="666018"/>
    <lineage>
        <taxon>Bacteria</taxon>
        <taxon>Pseudomonadati</taxon>
        <taxon>Pseudomonadota</taxon>
        <taxon>Alphaproteobacteria</taxon>
        <taxon>Hyphomicrobiales</taxon>
        <taxon>Phyllobacteriaceae</taxon>
        <taxon>Mesorhizobium</taxon>
    </lineage>
</organism>
<feature type="DNA-binding region" description="OmpR/PhoB-type" evidence="3">
    <location>
        <begin position="1"/>
        <end position="98"/>
    </location>
</feature>
<keyword evidence="1 3" id="KW-0238">DNA-binding</keyword>
<dbReference type="EMBL" id="CAKXZT010000170">
    <property type="protein sequence ID" value="CAH2408802.1"/>
    <property type="molecule type" value="Genomic_DNA"/>
</dbReference>
<feature type="repeat" description="TPR" evidence="2">
    <location>
        <begin position="385"/>
        <end position="418"/>
    </location>
</feature>
<evidence type="ECO:0000256" key="1">
    <source>
        <dbReference type="ARBA" id="ARBA00023125"/>
    </source>
</evidence>
<dbReference type="SUPFAM" id="SSF48452">
    <property type="entry name" value="TPR-like"/>
    <property type="match status" value="1"/>
</dbReference>
<dbReference type="Gene3D" id="3.40.50.10070">
    <property type="entry name" value="TolB, N-terminal domain"/>
    <property type="match status" value="1"/>
</dbReference>
<proteinExistence type="predicted"/>
<evidence type="ECO:0000256" key="2">
    <source>
        <dbReference type="PROSITE-ProRule" id="PRU00339"/>
    </source>
</evidence>
<feature type="domain" description="OmpR/PhoB-type" evidence="4">
    <location>
        <begin position="1"/>
        <end position="98"/>
    </location>
</feature>
<sequence length="519" mass="57977">MLFLFDDFSLDTDRRELRGAGGLISLEPQVFDLLTYLICNRDRVVSKDDILAAIWHGRIVSESALTTRINAARNAIGDSGEAQRLIKTLPRKGLRFVGAVSERKEPVAAPLPLPSGQLTPPVLPVQPSIAVLPFANLSGDPEQEYLADGIVEEIITALSRMRWLFVIARNSSFTYKGRATDIRQIGHELGVRYVLEGSVRKAADQLRITAQLIEAATGAHLWAERYDRKLADTFLVQDEITGSVVGAIEPELRKVERQRAIRKKPETMDVWDQYARGMWHFYQSTAEDNAAAEALMRRAIDLDPTYAQGHVGLSAVLIQRILSDWSENIEADRQTGYEAARRAVELDDKDPTAHFLQASHSLLKLDHGYSLASAQRAVDLAPNFAMCHFVLGWARLFLGKFEQAIESFQLAMRLSPYDPLTYVFCIHLALAHYHQGHYAKAAEIARTGIGLRPTRMAYRVIAACCGQLGQVSEGQAALAQMRRRMPKDAEKRWDVSYPYADPAHRAAFIDGLRKAGWDG</sequence>
<dbReference type="CDD" id="cd00383">
    <property type="entry name" value="trans_reg_C"/>
    <property type="match status" value="1"/>
</dbReference>
<dbReference type="Pfam" id="PF13181">
    <property type="entry name" value="TPR_8"/>
    <property type="match status" value="1"/>
</dbReference>
<dbReference type="SMART" id="SM00862">
    <property type="entry name" value="Trans_reg_C"/>
    <property type="match status" value="1"/>
</dbReference>
<evidence type="ECO:0000259" key="4">
    <source>
        <dbReference type="PROSITE" id="PS51755"/>
    </source>
</evidence>
<gene>
    <name evidence="5" type="ORF">MES5069_710006</name>
</gene>
<dbReference type="Gene3D" id="1.10.10.10">
    <property type="entry name" value="Winged helix-like DNA-binding domain superfamily/Winged helix DNA-binding domain"/>
    <property type="match status" value="1"/>
</dbReference>
<protein>
    <submittedName>
        <fullName evidence="5">TolB amino-terminal domain-containing protein</fullName>
    </submittedName>
</protein>
<dbReference type="InterPro" id="IPR011990">
    <property type="entry name" value="TPR-like_helical_dom_sf"/>
</dbReference>
<comment type="caution">
    <text evidence="5">The sequence shown here is derived from an EMBL/GenBank/DDBJ whole genome shotgun (WGS) entry which is preliminary data.</text>
</comment>
<dbReference type="InterPro" id="IPR036388">
    <property type="entry name" value="WH-like_DNA-bd_sf"/>
</dbReference>
<dbReference type="InterPro" id="IPR016032">
    <property type="entry name" value="Sig_transdc_resp-reg_C-effctor"/>
</dbReference>